<dbReference type="PANTHER" id="PTHR38418">
    <property type="entry name" value="SUGAR ISOMERASE, KPSF/GUTQ (AFU_ORTHOLOGUE AFUA_6G08860)"/>
    <property type="match status" value="1"/>
</dbReference>
<dbReference type="AlphaFoldDB" id="A0A0F9Q1T8"/>
<dbReference type="EMBL" id="LAZR01001865">
    <property type="protein sequence ID" value="KKN37865.1"/>
    <property type="molecule type" value="Genomic_DNA"/>
</dbReference>
<dbReference type="SUPFAM" id="SSF53697">
    <property type="entry name" value="SIS domain"/>
    <property type="match status" value="1"/>
</dbReference>
<protein>
    <recommendedName>
        <fullName evidence="1">SIS domain-containing protein</fullName>
    </recommendedName>
</protein>
<gene>
    <name evidence="2" type="ORF">LCGC14_0759070</name>
</gene>
<dbReference type="Pfam" id="PF01380">
    <property type="entry name" value="SIS"/>
    <property type="match status" value="1"/>
</dbReference>
<dbReference type="InterPro" id="IPR001347">
    <property type="entry name" value="SIS_dom"/>
</dbReference>
<name>A0A0F9Q1T8_9ZZZZ</name>
<dbReference type="PANTHER" id="PTHR38418:SF2">
    <property type="entry name" value="SUGAR ISOMERASE, KPSF_GUTQ (AFU_ORTHOLOGUE AFUA_6G08860)"/>
    <property type="match status" value="1"/>
</dbReference>
<dbReference type="Gene3D" id="3.40.50.10490">
    <property type="entry name" value="Glucose-6-phosphate isomerase like protein, domain 1"/>
    <property type="match status" value="1"/>
</dbReference>
<dbReference type="PROSITE" id="PS51464">
    <property type="entry name" value="SIS"/>
    <property type="match status" value="1"/>
</dbReference>
<accession>A0A0F9Q1T8</accession>
<dbReference type="GO" id="GO:1901135">
    <property type="term" value="P:carbohydrate derivative metabolic process"/>
    <property type="evidence" value="ECO:0007669"/>
    <property type="project" value="InterPro"/>
</dbReference>
<feature type="domain" description="SIS" evidence="1">
    <location>
        <begin position="26"/>
        <end position="161"/>
    </location>
</feature>
<evidence type="ECO:0000313" key="2">
    <source>
        <dbReference type="EMBL" id="KKN37865.1"/>
    </source>
</evidence>
<dbReference type="GO" id="GO:0097367">
    <property type="term" value="F:carbohydrate derivative binding"/>
    <property type="evidence" value="ECO:0007669"/>
    <property type="project" value="InterPro"/>
</dbReference>
<dbReference type="InterPro" id="IPR046348">
    <property type="entry name" value="SIS_dom_sf"/>
</dbReference>
<sequence>MKTVDNHIKAMKKELSSFKLKDIKSVLRLFRTHNRVVFCTMGKSAFACSKIVYTARSYGLDWHELDVCHAFHGDAGIIKEGDLLVLVSKSGDTPETVKVAKYFNRHKKIAVTSEEKSSLTEICSHLLHIPTKEEGSPFGYAPMISTTLYMIVLHAILCDVIEYRDITIEEYAKNHPEGSIGKQLKLDENLSPKNSF</sequence>
<organism evidence="2">
    <name type="scientific">marine sediment metagenome</name>
    <dbReference type="NCBI Taxonomy" id="412755"/>
    <lineage>
        <taxon>unclassified sequences</taxon>
        <taxon>metagenomes</taxon>
        <taxon>ecological metagenomes</taxon>
    </lineage>
</organism>
<proteinExistence type="predicted"/>
<evidence type="ECO:0000259" key="1">
    <source>
        <dbReference type="PROSITE" id="PS51464"/>
    </source>
</evidence>
<reference evidence="2" key="1">
    <citation type="journal article" date="2015" name="Nature">
        <title>Complex archaea that bridge the gap between prokaryotes and eukaryotes.</title>
        <authorList>
            <person name="Spang A."/>
            <person name="Saw J.H."/>
            <person name="Jorgensen S.L."/>
            <person name="Zaremba-Niedzwiedzka K."/>
            <person name="Martijn J."/>
            <person name="Lind A.E."/>
            <person name="van Eijk R."/>
            <person name="Schleper C."/>
            <person name="Guy L."/>
            <person name="Ettema T.J."/>
        </authorList>
    </citation>
    <scope>NUCLEOTIDE SEQUENCE</scope>
</reference>
<comment type="caution">
    <text evidence="2">The sequence shown here is derived from an EMBL/GenBank/DDBJ whole genome shotgun (WGS) entry which is preliminary data.</text>
</comment>